<dbReference type="Gramene" id="OMERI09G14000.1">
    <property type="protein sequence ID" value="OMERI09G14000.1"/>
    <property type="gene ID" value="OMERI09G14000"/>
</dbReference>
<proteinExistence type="predicted"/>
<dbReference type="AlphaFoldDB" id="A0A0E0EUK5"/>
<evidence type="ECO:0000313" key="2">
    <source>
        <dbReference type="EnsemblPlants" id="OMERI09G14000.1"/>
    </source>
</evidence>
<evidence type="ECO:0000256" key="1">
    <source>
        <dbReference type="SAM" id="MobiDB-lite"/>
    </source>
</evidence>
<reference evidence="2" key="2">
    <citation type="submission" date="2018-05" db="EMBL/GenBank/DDBJ databases">
        <title>OmerRS3 (Oryza meridionalis Reference Sequence Version 3).</title>
        <authorList>
            <person name="Zhang J."/>
            <person name="Kudrna D."/>
            <person name="Lee S."/>
            <person name="Talag J."/>
            <person name="Welchert J."/>
            <person name="Wing R.A."/>
        </authorList>
    </citation>
    <scope>NUCLEOTIDE SEQUENCE [LARGE SCALE GENOMIC DNA]</scope>
    <source>
        <strain evidence="2">cv. OR44</strain>
    </source>
</reference>
<accession>A0A0E0EUK5</accession>
<evidence type="ECO:0000313" key="3">
    <source>
        <dbReference type="Proteomes" id="UP000008021"/>
    </source>
</evidence>
<protein>
    <submittedName>
        <fullName evidence="2">Uncharacterized protein</fullName>
    </submittedName>
</protein>
<feature type="region of interest" description="Disordered" evidence="1">
    <location>
        <begin position="134"/>
        <end position="154"/>
    </location>
</feature>
<dbReference type="Proteomes" id="UP000008021">
    <property type="component" value="Chromosome 9"/>
</dbReference>
<sequence length="235" mass="25599">MGTREINVVLPFSKMDTTDDMSGLLFGLSSTHKSPTWMQSWTSSNELLSAMDESIRNTERVSPARPHVVWPIITMSMSSPAHTKHRPMSPRALLLLRSAWAYASHEQFVAHLAAHTSNVMFPTSVENLSGTFIRGSAKKPSPPPPAPPHGAARKAAVGGLLDGREVRAPLAGSKPSRHLHAAAAPVPYVVQWCVGNELKVIHSDELLSQPRSWNSPELVITYRVGEAPSETLSFT</sequence>
<dbReference type="HOGENOM" id="CLU_1196542_0_0_1"/>
<dbReference type="EnsemblPlants" id="OMERI09G14000.1">
    <property type="protein sequence ID" value="OMERI09G14000.1"/>
    <property type="gene ID" value="OMERI09G14000"/>
</dbReference>
<reference evidence="2" key="1">
    <citation type="submission" date="2015-04" db="UniProtKB">
        <authorList>
            <consortium name="EnsemblPlants"/>
        </authorList>
    </citation>
    <scope>IDENTIFICATION</scope>
</reference>
<keyword evidence="3" id="KW-1185">Reference proteome</keyword>
<name>A0A0E0EUK5_9ORYZ</name>
<organism evidence="2">
    <name type="scientific">Oryza meridionalis</name>
    <dbReference type="NCBI Taxonomy" id="40149"/>
    <lineage>
        <taxon>Eukaryota</taxon>
        <taxon>Viridiplantae</taxon>
        <taxon>Streptophyta</taxon>
        <taxon>Embryophyta</taxon>
        <taxon>Tracheophyta</taxon>
        <taxon>Spermatophyta</taxon>
        <taxon>Magnoliopsida</taxon>
        <taxon>Liliopsida</taxon>
        <taxon>Poales</taxon>
        <taxon>Poaceae</taxon>
        <taxon>BOP clade</taxon>
        <taxon>Oryzoideae</taxon>
        <taxon>Oryzeae</taxon>
        <taxon>Oryzinae</taxon>
        <taxon>Oryza</taxon>
    </lineage>
</organism>